<keyword evidence="5" id="KW-1185">Reference proteome</keyword>
<dbReference type="InterPro" id="IPR003325">
    <property type="entry name" value="TerD"/>
</dbReference>
<evidence type="ECO:0000256" key="2">
    <source>
        <dbReference type="SAM" id="MobiDB-lite"/>
    </source>
</evidence>
<accession>A0ABY5VRH3</accession>
<dbReference type="Gene3D" id="3.40.50.300">
    <property type="entry name" value="P-loop containing nucleotide triphosphate hydrolases"/>
    <property type="match status" value="1"/>
</dbReference>
<evidence type="ECO:0000259" key="3">
    <source>
        <dbReference type="Pfam" id="PF02342"/>
    </source>
</evidence>
<sequence length="546" mass="57751">MTLVLVKGQNAPLVASRLRVTVDAAVAVDLSAVLLAATGQVRSDGDVVFYNQQEGAGVSWLPRDGGGAQRVEVDLSAVPADVVRILAVVSLDGLVETFGGGPAPVARIADMTGAELATFLVDGLGAERAVIAWELYRRGDSWKMRAVGQGYSGGLGELLTVHGVNVEQEEPPPTPAGSHQAAPTMPGTPVDGVAQERLYEQVWGIFEDAARSAYALRSAIGYAAQRHDDEVSGLLADPRSRNSPATAAARAEADRRHDELVRRAESDHQRDVAHLLGELRGLADGLPAPMAGWDSPAWRGWRPPETAATAIRIGELHLPEAPELRIPLLFRLPLMRAVWVDSTGADRTAAVSAARSIVVRLLAAHPAGGLSVLVADLAGRGAAHTFDPAGAPGSGPLSTPVATTPQQLSALLDDLVNRVDLMQMAMRVGGAGTVPGMIDGGRRLLVLHDFPYGFDERSLAQLQYLLNEGPRAGVHLLMVADPVDSSSLGPLVSAVWRSMSRVPVVPGDDIGDPWVELTWTFTPDTPIGNSAVDEILTRLARRADNR</sequence>
<proteinExistence type="inferred from homology"/>
<dbReference type="Gene3D" id="2.60.60.30">
    <property type="entry name" value="sav2460 like domains"/>
    <property type="match status" value="1"/>
</dbReference>
<evidence type="ECO:0000256" key="1">
    <source>
        <dbReference type="ARBA" id="ARBA00008775"/>
    </source>
</evidence>
<protein>
    <submittedName>
        <fullName evidence="4">TerD family protein</fullName>
    </submittedName>
</protein>
<dbReference type="Pfam" id="PF02342">
    <property type="entry name" value="TerD"/>
    <property type="match status" value="1"/>
</dbReference>
<name>A0ABY5VRH3_9ACTN</name>
<feature type="compositionally biased region" description="Low complexity" evidence="2">
    <location>
        <begin position="241"/>
        <end position="250"/>
    </location>
</feature>
<dbReference type="CDD" id="cd06974">
    <property type="entry name" value="TerD_like"/>
    <property type="match status" value="1"/>
</dbReference>
<feature type="region of interest" description="Disordered" evidence="2">
    <location>
        <begin position="168"/>
        <end position="187"/>
    </location>
</feature>
<dbReference type="RefSeq" id="WP_259858107.1">
    <property type="nucleotide sequence ID" value="NZ_BAAAST010000009.1"/>
</dbReference>
<reference evidence="4" key="1">
    <citation type="submission" date="2021-04" db="EMBL/GenBank/DDBJ databases">
        <authorList>
            <person name="Hartkoorn R.C."/>
            <person name="Beaudoing E."/>
            <person name="Hot D."/>
        </authorList>
    </citation>
    <scope>NUCLEOTIDE SEQUENCE</scope>
    <source>
        <strain evidence="4">NRRL B-16292</strain>
    </source>
</reference>
<feature type="region of interest" description="Disordered" evidence="2">
    <location>
        <begin position="233"/>
        <end position="255"/>
    </location>
</feature>
<evidence type="ECO:0000313" key="4">
    <source>
        <dbReference type="EMBL" id="UWP80348.1"/>
    </source>
</evidence>
<organism evidence="4 5">
    <name type="scientific">Dactylosporangium fulvum</name>
    <dbReference type="NCBI Taxonomy" id="53359"/>
    <lineage>
        <taxon>Bacteria</taxon>
        <taxon>Bacillati</taxon>
        <taxon>Actinomycetota</taxon>
        <taxon>Actinomycetes</taxon>
        <taxon>Micromonosporales</taxon>
        <taxon>Micromonosporaceae</taxon>
        <taxon>Dactylosporangium</taxon>
    </lineage>
</organism>
<reference evidence="4" key="2">
    <citation type="submission" date="2022-09" db="EMBL/GenBank/DDBJ databases">
        <title>Biosynthetic gene clusters of Dactylosporangioum fulvum.</title>
        <authorList>
            <person name="Caradec T."/>
        </authorList>
    </citation>
    <scope>NUCLEOTIDE SEQUENCE</scope>
    <source>
        <strain evidence="4">NRRL B-16292</strain>
    </source>
</reference>
<dbReference type="PANTHER" id="PTHR32097:SF4">
    <property type="entry name" value="GENERAL STRESS PROTEIN 16U"/>
    <property type="match status" value="1"/>
</dbReference>
<dbReference type="Proteomes" id="UP001059617">
    <property type="component" value="Chromosome"/>
</dbReference>
<dbReference type="InterPro" id="IPR051324">
    <property type="entry name" value="Stress/Tellurium_Resist"/>
</dbReference>
<gene>
    <name evidence="4" type="ORF">Dfulv_35030</name>
</gene>
<dbReference type="PANTHER" id="PTHR32097">
    <property type="entry name" value="CAMP-BINDING PROTEIN 1-RELATED"/>
    <property type="match status" value="1"/>
</dbReference>
<dbReference type="EMBL" id="CP073720">
    <property type="protein sequence ID" value="UWP80348.1"/>
    <property type="molecule type" value="Genomic_DNA"/>
</dbReference>
<comment type="similarity">
    <text evidence="1">Belongs to the CAPAB/TerDEXZ family.</text>
</comment>
<evidence type="ECO:0000313" key="5">
    <source>
        <dbReference type="Proteomes" id="UP001059617"/>
    </source>
</evidence>
<dbReference type="InterPro" id="IPR027417">
    <property type="entry name" value="P-loop_NTPase"/>
</dbReference>
<feature type="domain" description="TerD" evidence="3">
    <location>
        <begin position="1"/>
        <end position="160"/>
    </location>
</feature>